<protein>
    <recommendedName>
        <fullName evidence="4">DKNYY family protein</fullName>
    </recommendedName>
</protein>
<evidence type="ECO:0000313" key="3">
    <source>
        <dbReference type="Proteomes" id="UP001228581"/>
    </source>
</evidence>
<feature type="chain" id="PRO_5046354343" description="DKNYY family protein" evidence="1">
    <location>
        <begin position="20"/>
        <end position="495"/>
    </location>
</feature>
<comment type="caution">
    <text evidence="2">The sequence shown here is derived from an EMBL/GenBank/DDBJ whole genome shotgun (WGS) entry which is preliminary data.</text>
</comment>
<sequence>MKRIFTLLFILGVFFNSKAQVKQVQRTEIQLESKDENYHLIPIGKEGLMIFKEGESISRSDDKNWEFIQYDNNFQKSWETTVAIDEDLFFSRYYYDELSVAPKIYILFNRYKSAKKELLVVDILTKKTVRKTFETPKKFSIQSFKAYNDAVYFMGTIKKSQVIGYYDIQKEGFLQIGVEKGEVLKDIQVRNREGLVDITSLVNHNKKQGIKLNSFYKNERKSSLTIHPEDSDKEKLLDARMTVVNDEKIIAGTYTTSTFAQGLYISRVTSDKTDYIKYYSFTEFANFFKFLSEKGQEKMEKKIEKKKAKGEDLKVNCRLLLHDLILQDNQYILLGEAYVPTYRTEYQTRYVNGRAMTYTTRVFDGYLYTHAVVAGFDKQGKLLWDNCFEMGDVKQYSLKHMIRVNVENQIVKLIYSYNDHIFTKVVKGNNVVDDKNREEMDKKYEGDKHRAATRSSTAYWYDNYFLAWGDQRIKNKEDKKVDRKRSVFYFEKIEY</sequence>
<evidence type="ECO:0008006" key="4">
    <source>
        <dbReference type="Google" id="ProtNLM"/>
    </source>
</evidence>
<dbReference type="Proteomes" id="UP001228581">
    <property type="component" value="Unassembled WGS sequence"/>
</dbReference>
<dbReference type="EMBL" id="JASJOT010000001">
    <property type="protein sequence ID" value="MDJ1491980.1"/>
    <property type="molecule type" value="Genomic_DNA"/>
</dbReference>
<gene>
    <name evidence="2" type="ORF">QNI19_03485</name>
</gene>
<name>A0ABT7CE59_9BACT</name>
<proteinExistence type="predicted"/>
<dbReference type="RefSeq" id="WP_313992321.1">
    <property type="nucleotide sequence ID" value="NZ_JASJOR010000041.1"/>
</dbReference>
<reference evidence="2 3" key="1">
    <citation type="submission" date="2023-05" db="EMBL/GenBank/DDBJ databases">
        <authorList>
            <person name="Zhang X."/>
        </authorList>
    </citation>
    <scope>NUCLEOTIDE SEQUENCE [LARGE SCALE GENOMIC DNA]</scope>
    <source>
        <strain evidence="2 3">DM2B3-1</strain>
    </source>
</reference>
<feature type="signal peptide" evidence="1">
    <location>
        <begin position="1"/>
        <end position="19"/>
    </location>
</feature>
<keyword evidence="1" id="KW-0732">Signal</keyword>
<accession>A0ABT7CE59</accession>
<evidence type="ECO:0000256" key="1">
    <source>
        <dbReference type="SAM" id="SignalP"/>
    </source>
</evidence>
<organism evidence="2 3">
    <name type="scientific">Xanthocytophaga flava</name>
    <dbReference type="NCBI Taxonomy" id="3048013"/>
    <lineage>
        <taxon>Bacteria</taxon>
        <taxon>Pseudomonadati</taxon>
        <taxon>Bacteroidota</taxon>
        <taxon>Cytophagia</taxon>
        <taxon>Cytophagales</taxon>
        <taxon>Rhodocytophagaceae</taxon>
        <taxon>Xanthocytophaga</taxon>
    </lineage>
</organism>
<evidence type="ECO:0000313" key="2">
    <source>
        <dbReference type="EMBL" id="MDJ1491980.1"/>
    </source>
</evidence>
<keyword evidence="3" id="KW-1185">Reference proteome</keyword>